<dbReference type="CDD" id="cd16495">
    <property type="entry name" value="RING_CH-C4HC3_MARCH"/>
    <property type="match status" value="1"/>
</dbReference>
<dbReference type="STRING" id="307972.A0A2G8K7H5"/>
<evidence type="ECO:0000256" key="2">
    <source>
        <dbReference type="ARBA" id="ARBA00022679"/>
    </source>
</evidence>
<dbReference type="InterPro" id="IPR001841">
    <property type="entry name" value="Znf_RING"/>
</dbReference>
<keyword evidence="4" id="KW-0479">Metal-binding</keyword>
<feature type="non-terminal residue" evidence="13">
    <location>
        <position position="1"/>
    </location>
</feature>
<proteinExistence type="predicted"/>
<dbReference type="Pfam" id="PF12906">
    <property type="entry name" value="RINGv"/>
    <property type="match status" value="1"/>
</dbReference>
<dbReference type="PANTHER" id="PTHR46065">
    <property type="entry name" value="E3 UBIQUITIN-PROTEIN LIGASE MARCH 2/3 FAMILY MEMBER"/>
    <property type="match status" value="1"/>
</dbReference>
<dbReference type="InterPro" id="IPR011016">
    <property type="entry name" value="Znf_RING-CH"/>
</dbReference>
<accession>A0A2G8K7H5</accession>
<keyword evidence="14" id="KW-1185">Reference proteome</keyword>
<evidence type="ECO:0000256" key="10">
    <source>
        <dbReference type="PROSITE-ProRule" id="PRU00175"/>
    </source>
</evidence>
<evidence type="ECO:0000256" key="5">
    <source>
        <dbReference type="ARBA" id="ARBA00022771"/>
    </source>
</evidence>
<keyword evidence="8" id="KW-1133">Transmembrane helix</keyword>
<keyword evidence="5 10" id="KW-0863">Zinc-finger</keyword>
<comment type="caution">
    <text evidence="13">The sequence shown here is derived from an EMBL/GenBank/DDBJ whole genome shotgun (WGS) entry which is preliminary data.</text>
</comment>
<keyword evidence="3" id="KW-0812">Transmembrane</keyword>
<evidence type="ECO:0000313" key="13">
    <source>
        <dbReference type="EMBL" id="PIK43947.1"/>
    </source>
</evidence>
<feature type="domain" description="RING-CH-type" evidence="12">
    <location>
        <begin position="77"/>
        <end position="140"/>
    </location>
</feature>
<dbReference type="InterPro" id="IPR013083">
    <property type="entry name" value="Znf_RING/FYVE/PHD"/>
</dbReference>
<evidence type="ECO:0000256" key="9">
    <source>
        <dbReference type="ARBA" id="ARBA00023136"/>
    </source>
</evidence>
<evidence type="ECO:0000256" key="3">
    <source>
        <dbReference type="ARBA" id="ARBA00022692"/>
    </source>
</evidence>
<dbReference type="GO" id="GO:0016020">
    <property type="term" value="C:membrane"/>
    <property type="evidence" value="ECO:0007669"/>
    <property type="project" value="UniProtKB-SubCell"/>
</dbReference>
<dbReference type="GO" id="GO:0008270">
    <property type="term" value="F:zinc ion binding"/>
    <property type="evidence" value="ECO:0007669"/>
    <property type="project" value="UniProtKB-KW"/>
</dbReference>
<dbReference type="AlphaFoldDB" id="A0A2G8K7H5"/>
<evidence type="ECO:0000256" key="1">
    <source>
        <dbReference type="ARBA" id="ARBA00004141"/>
    </source>
</evidence>
<dbReference type="Proteomes" id="UP000230750">
    <property type="component" value="Unassembled WGS sequence"/>
</dbReference>
<dbReference type="Gene3D" id="3.30.40.10">
    <property type="entry name" value="Zinc/RING finger domain, C3HC4 (zinc finger)"/>
    <property type="match status" value="1"/>
</dbReference>
<evidence type="ECO:0000259" key="12">
    <source>
        <dbReference type="PROSITE" id="PS51292"/>
    </source>
</evidence>
<dbReference type="PROSITE" id="PS50089">
    <property type="entry name" value="ZF_RING_2"/>
    <property type="match status" value="1"/>
</dbReference>
<dbReference type="SUPFAM" id="SSF57850">
    <property type="entry name" value="RING/U-box"/>
    <property type="match status" value="1"/>
</dbReference>
<keyword evidence="9" id="KW-0472">Membrane</keyword>
<dbReference type="OrthoDB" id="264354at2759"/>
<evidence type="ECO:0000256" key="6">
    <source>
        <dbReference type="ARBA" id="ARBA00022786"/>
    </source>
</evidence>
<evidence type="ECO:0000256" key="7">
    <source>
        <dbReference type="ARBA" id="ARBA00022833"/>
    </source>
</evidence>
<name>A0A2G8K7H5_STIJA</name>
<reference evidence="13 14" key="1">
    <citation type="journal article" date="2017" name="PLoS Biol.">
        <title>The sea cucumber genome provides insights into morphological evolution and visceral regeneration.</title>
        <authorList>
            <person name="Zhang X."/>
            <person name="Sun L."/>
            <person name="Yuan J."/>
            <person name="Sun Y."/>
            <person name="Gao Y."/>
            <person name="Zhang L."/>
            <person name="Li S."/>
            <person name="Dai H."/>
            <person name="Hamel J.F."/>
            <person name="Liu C."/>
            <person name="Yu Y."/>
            <person name="Liu S."/>
            <person name="Lin W."/>
            <person name="Guo K."/>
            <person name="Jin S."/>
            <person name="Xu P."/>
            <person name="Storey K.B."/>
            <person name="Huan P."/>
            <person name="Zhang T."/>
            <person name="Zhou Y."/>
            <person name="Zhang J."/>
            <person name="Lin C."/>
            <person name="Li X."/>
            <person name="Xing L."/>
            <person name="Huo D."/>
            <person name="Sun M."/>
            <person name="Wang L."/>
            <person name="Mercier A."/>
            <person name="Li F."/>
            <person name="Yang H."/>
            <person name="Xiang J."/>
        </authorList>
    </citation>
    <scope>NUCLEOTIDE SEQUENCE [LARGE SCALE GENOMIC DNA]</scope>
    <source>
        <strain evidence="13">Shaxun</strain>
        <tissue evidence="13">Muscle</tissue>
    </source>
</reference>
<keyword evidence="7" id="KW-0862">Zinc</keyword>
<keyword evidence="6" id="KW-0833">Ubl conjugation pathway</keyword>
<dbReference type="PANTHER" id="PTHR46065:SF3">
    <property type="entry name" value="FI20425P1"/>
    <property type="match status" value="1"/>
</dbReference>
<evidence type="ECO:0000313" key="14">
    <source>
        <dbReference type="Proteomes" id="UP000230750"/>
    </source>
</evidence>
<gene>
    <name evidence="13" type="ORF">BSL78_19179</name>
</gene>
<evidence type="ECO:0000256" key="4">
    <source>
        <dbReference type="ARBA" id="ARBA00022723"/>
    </source>
</evidence>
<evidence type="ECO:0000259" key="11">
    <source>
        <dbReference type="PROSITE" id="PS50089"/>
    </source>
</evidence>
<organism evidence="13 14">
    <name type="scientific">Stichopus japonicus</name>
    <name type="common">Sea cucumber</name>
    <dbReference type="NCBI Taxonomy" id="307972"/>
    <lineage>
        <taxon>Eukaryota</taxon>
        <taxon>Metazoa</taxon>
        <taxon>Echinodermata</taxon>
        <taxon>Eleutherozoa</taxon>
        <taxon>Echinozoa</taxon>
        <taxon>Holothuroidea</taxon>
        <taxon>Aspidochirotacea</taxon>
        <taxon>Aspidochirotida</taxon>
        <taxon>Stichopodidae</taxon>
        <taxon>Apostichopus</taxon>
    </lineage>
</organism>
<sequence length="182" mass="21029">HRKEENMETTSQEERDFWSTKLAKKRFIKYLTSLLQIKSSTDKQNAESNATSATSVTLQEVREFPLNNRQTAVETVVKSIEDPACRICQETRNRKGKNRLVAPCGCKGSTKYVHRKCLQKWCAMKKTAECEICHHPYHPQFLKSPGLSVTYHFFFLYGLTNHQIEHTSITLTIIILPLLLSR</sequence>
<dbReference type="GO" id="GO:0016567">
    <property type="term" value="P:protein ubiquitination"/>
    <property type="evidence" value="ECO:0007669"/>
    <property type="project" value="TreeGrafter"/>
</dbReference>
<dbReference type="SMART" id="SM00744">
    <property type="entry name" value="RINGv"/>
    <property type="match status" value="1"/>
</dbReference>
<dbReference type="GO" id="GO:0004842">
    <property type="term" value="F:ubiquitin-protein transferase activity"/>
    <property type="evidence" value="ECO:0007669"/>
    <property type="project" value="TreeGrafter"/>
</dbReference>
<keyword evidence="2" id="KW-0808">Transferase</keyword>
<protein>
    <submittedName>
        <fullName evidence="13">Putative E3 ubiquitin-protein ligase MARCH11</fullName>
    </submittedName>
</protein>
<dbReference type="EMBL" id="MRZV01000812">
    <property type="protein sequence ID" value="PIK43947.1"/>
    <property type="molecule type" value="Genomic_DNA"/>
</dbReference>
<comment type="subcellular location">
    <subcellularLocation>
        <location evidence="1">Membrane</location>
        <topology evidence="1">Multi-pass membrane protein</topology>
    </subcellularLocation>
</comment>
<evidence type="ECO:0000256" key="8">
    <source>
        <dbReference type="ARBA" id="ARBA00022989"/>
    </source>
</evidence>
<feature type="domain" description="RING-type" evidence="11">
    <location>
        <begin position="85"/>
        <end position="134"/>
    </location>
</feature>
<dbReference type="PROSITE" id="PS51292">
    <property type="entry name" value="ZF_RING_CH"/>
    <property type="match status" value="1"/>
</dbReference>